<dbReference type="EMBL" id="CAKKNE010000006">
    <property type="protein sequence ID" value="CAH0380160.1"/>
    <property type="molecule type" value="Genomic_DNA"/>
</dbReference>
<reference evidence="9" key="1">
    <citation type="submission" date="2021-11" db="EMBL/GenBank/DDBJ databases">
        <authorList>
            <consortium name="Genoscope - CEA"/>
            <person name="William W."/>
        </authorList>
    </citation>
    <scope>NUCLEOTIDE SEQUENCE</scope>
</reference>
<evidence type="ECO:0000256" key="7">
    <source>
        <dbReference type="SAM" id="MobiDB-lite"/>
    </source>
</evidence>
<dbReference type="InterPro" id="IPR036249">
    <property type="entry name" value="Thioredoxin-like_sf"/>
</dbReference>
<comment type="similarity">
    <text evidence="1">Belongs to the class-II pyridine nucleotide-disulfide oxidoreductase family.</text>
</comment>
<keyword evidence="2" id="KW-0285">Flavoprotein</keyword>
<feature type="domain" description="Thioredoxin" evidence="8">
    <location>
        <begin position="3"/>
        <end position="129"/>
    </location>
</feature>
<feature type="region of interest" description="Disordered" evidence="7">
    <location>
        <begin position="184"/>
        <end position="215"/>
    </location>
</feature>
<dbReference type="CDD" id="cd02947">
    <property type="entry name" value="TRX_family"/>
    <property type="match status" value="1"/>
</dbReference>
<sequence length="632" mass="68292">MRFAIACLVATAAARPTVREIRNLAEYDRLIQHHKTETGLPVVVDFYSDSCGPCRMIAPAFKKLAKEMKDRAVFAKVNVAMARDVASRMRVSSMPTFHFYEDGVKRHEFSGAGEYQLRQLAERVASDAAAKNVKLSAESLRAFYDEHDSGKDITKIISKCASLAKSRDCVGGAARELAKKLKQKFGSAPQLSKRFGEQEPPKPKPKRTSRSLDQASTDELLAELAKRSEDDDLAFAASEAAEAARRELEEEEEDEEDEEDEGALPLYRPHGQFAERVVIVGAGPGGLSAAVYAARAGLAPVVIAPSDGGQLLGKGVTVENYPGVVGDTGPGLVHKMQAHAADCGAAFYPHKVHNIDLSQRPFRVETPEANISAHSLIVATGADSRWLGVDGESTYRGGGVSSCATCDGFLFRDMDVAVVGGGDTAMEDALVLARTSKSVTVVHRRDAFRASRALADRVREHPKINIRWNATVERFSGEEVQEDEVTRQILTRVDLRDTSTGDSDSLDVRAAFVAIGHDPNTKLFGGLLKTNDQGYLELSGGRFATELSVEGVFAAGDVADPVYRQAITSAGSGAMAALDAERYLSEQGIQDESEQFADDLMAELMGEFDSEETYNAYAEGVDLSSANARAEL</sequence>
<dbReference type="Gene3D" id="3.50.50.60">
    <property type="entry name" value="FAD/NAD(P)-binding domain"/>
    <property type="match status" value="2"/>
</dbReference>
<dbReference type="OrthoDB" id="672at2759"/>
<evidence type="ECO:0000256" key="4">
    <source>
        <dbReference type="ARBA" id="ARBA00023002"/>
    </source>
</evidence>
<dbReference type="InterPro" id="IPR008255">
    <property type="entry name" value="Pyr_nucl-diS_OxRdtase_2_AS"/>
</dbReference>
<evidence type="ECO:0000256" key="3">
    <source>
        <dbReference type="ARBA" id="ARBA00022827"/>
    </source>
</evidence>
<gene>
    <name evidence="9" type="ORF">PECAL_6P18010</name>
</gene>
<dbReference type="InterPro" id="IPR013766">
    <property type="entry name" value="Thioredoxin_domain"/>
</dbReference>
<dbReference type="GO" id="GO:0016668">
    <property type="term" value="F:oxidoreductase activity, acting on a sulfur group of donors, NAD(P) as acceptor"/>
    <property type="evidence" value="ECO:0007669"/>
    <property type="project" value="UniProtKB-ARBA"/>
</dbReference>
<evidence type="ECO:0000256" key="1">
    <source>
        <dbReference type="ARBA" id="ARBA00009333"/>
    </source>
</evidence>
<dbReference type="Gene3D" id="3.40.30.10">
    <property type="entry name" value="Glutaredoxin"/>
    <property type="match status" value="1"/>
</dbReference>
<name>A0A8J2X4E4_9STRA</name>
<protein>
    <recommendedName>
        <fullName evidence="8">Thioredoxin domain-containing protein</fullName>
    </recommendedName>
</protein>
<evidence type="ECO:0000259" key="8">
    <source>
        <dbReference type="PROSITE" id="PS51352"/>
    </source>
</evidence>
<dbReference type="PROSITE" id="PS51352">
    <property type="entry name" value="THIOREDOXIN_2"/>
    <property type="match status" value="1"/>
</dbReference>
<evidence type="ECO:0000256" key="5">
    <source>
        <dbReference type="ARBA" id="ARBA00023157"/>
    </source>
</evidence>
<evidence type="ECO:0000256" key="6">
    <source>
        <dbReference type="ARBA" id="ARBA00023284"/>
    </source>
</evidence>
<dbReference type="Pfam" id="PF07992">
    <property type="entry name" value="Pyr_redox_2"/>
    <property type="match status" value="1"/>
</dbReference>
<keyword evidence="4" id="KW-0560">Oxidoreductase</keyword>
<keyword evidence="10" id="KW-1185">Reference proteome</keyword>
<dbReference type="InterPro" id="IPR050097">
    <property type="entry name" value="Ferredoxin-NADP_redctase_2"/>
</dbReference>
<dbReference type="Proteomes" id="UP000789595">
    <property type="component" value="Unassembled WGS sequence"/>
</dbReference>
<accession>A0A8J2X4E4</accession>
<feature type="region of interest" description="Disordered" evidence="7">
    <location>
        <begin position="238"/>
        <end position="262"/>
    </location>
</feature>
<dbReference type="InterPro" id="IPR036188">
    <property type="entry name" value="FAD/NAD-bd_sf"/>
</dbReference>
<dbReference type="PRINTS" id="PR00368">
    <property type="entry name" value="FADPNR"/>
</dbReference>
<feature type="compositionally biased region" description="Acidic residues" evidence="7">
    <location>
        <begin position="249"/>
        <end position="262"/>
    </location>
</feature>
<evidence type="ECO:0000256" key="2">
    <source>
        <dbReference type="ARBA" id="ARBA00022630"/>
    </source>
</evidence>
<dbReference type="Pfam" id="PF00085">
    <property type="entry name" value="Thioredoxin"/>
    <property type="match status" value="1"/>
</dbReference>
<proteinExistence type="inferred from homology"/>
<dbReference type="PRINTS" id="PR00469">
    <property type="entry name" value="PNDRDTASEII"/>
</dbReference>
<dbReference type="PANTHER" id="PTHR48105">
    <property type="entry name" value="THIOREDOXIN REDUCTASE 1-RELATED-RELATED"/>
    <property type="match status" value="1"/>
</dbReference>
<dbReference type="InterPro" id="IPR023753">
    <property type="entry name" value="FAD/NAD-binding_dom"/>
</dbReference>
<comment type="caution">
    <text evidence="9">The sequence shown here is derived from an EMBL/GenBank/DDBJ whole genome shotgun (WGS) entry which is preliminary data.</text>
</comment>
<evidence type="ECO:0000313" key="10">
    <source>
        <dbReference type="Proteomes" id="UP000789595"/>
    </source>
</evidence>
<keyword evidence="6" id="KW-0676">Redox-active center</keyword>
<dbReference type="AlphaFoldDB" id="A0A8J2X4E4"/>
<dbReference type="GO" id="GO:0097237">
    <property type="term" value="P:cellular response to toxic substance"/>
    <property type="evidence" value="ECO:0007669"/>
    <property type="project" value="UniProtKB-ARBA"/>
</dbReference>
<keyword evidence="5" id="KW-1015">Disulfide bond</keyword>
<dbReference type="SUPFAM" id="SSF52833">
    <property type="entry name" value="Thioredoxin-like"/>
    <property type="match status" value="1"/>
</dbReference>
<dbReference type="PROSITE" id="PS00573">
    <property type="entry name" value="PYRIDINE_REDOX_2"/>
    <property type="match status" value="1"/>
</dbReference>
<keyword evidence="3" id="KW-0274">FAD</keyword>
<evidence type="ECO:0000313" key="9">
    <source>
        <dbReference type="EMBL" id="CAH0380160.1"/>
    </source>
</evidence>
<organism evidence="9 10">
    <name type="scientific">Pelagomonas calceolata</name>
    <dbReference type="NCBI Taxonomy" id="35677"/>
    <lineage>
        <taxon>Eukaryota</taxon>
        <taxon>Sar</taxon>
        <taxon>Stramenopiles</taxon>
        <taxon>Ochrophyta</taxon>
        <taxon>Pelagophyceae</taxon>
        <taxon>Pelagomonadales</taxon>
        <taxon>Pelagomonadaceae</taxon>
        <taxon>Pelagomonas</taxon>
    </lineage>
</organism>
<dbReference type="SUPFAM" id="SSF51905">
    <property type="entry name" value="FAD/NAD(P)-binding domain"/>
    <property type="match status" value="1"/>
</dbReference>